<comment type="caution">
    <text evidence="3">The sequence shown here is derived from an EMBL/GenBank/DDBJ whole genome shotgun (WGS) entry which is preliminary data.</text>
</comment>
<dbReference type="InterPro" id="IPR036291">
    <property type="entry name" value="NAD(P)-bd_dom_sf"/>
</dbReference>
<proteinExistence type="inferred from homology"/>
<dbReference type="Proteomes" id="UP001209854">
    <property type="component" value="Unassembled WGS sequence"/>
</dbReference>
<dbReference type="InterPro" id="IPR000534">
    <property type="entry name" value="Semialdehyde_DH_NAD-bd"/>
</dbReference>
<evidence type="ECO:0000256" key="1">
    <source>
        <dbReference type="ARBA" id="ARBA00010584"/>
    </source>
</evidence>
<dbReference type="InterPro" id="IPR012280">
    <property type="entry name" value="Semialdhyde_DH_dimer_dom"/>
</dbReference>
<dbReference type="CDD" id="cd18129">
    <property type="entry name" value="ASADH_C_USG1_like"/>
    <property type="match status" value="1"/>
</dbReference>
<dbReference type="SUPFAM" id="SSF51735">
    <property type="entry name" value="NAD(P)-binding Rossmann-fold domains"/>
    <property type="match status" value="1"/>
</dbReference>
<dbReference type="SMART" id="SM00859">
    <property type="entry name" value="Semialdhyde_dh"/>
    <property type="match status" value="1"/>
</dbReference>
<accession>A0ABT3MS58</accession>
<dbReference type="Gene3D" id="3.40.50.720">
    <property type="entry name" value="NAD(P)-binding Rossmann-like Domain"/>
    <property type="match status" value="1"/>
</dbReference>
<dbReference type="Gene3D" id="3.30.360.10">
    <property type="entry name" value="Dihydrodipicolinate Reductase, domain 2"/>
    <property type="match status" value="1"/>
</dbReference>
<feature type="domain" description="Semialdehyde dehydrogenase NAD-binding" evidence="2">
    <location>
        <begin position="6"/>
        <end position="118"/>
    </location>
</feature>
<dbReference type="CDD" id="cd17894">
    <property type="entry name" value="ASADH_USG1_N"/>
    <property type="match status" value="1"/>
</dbReference>
<dbReference type="PIRSF" id="PIRSF000148">
    <property type="entry name" value="ASA_dh"/>
    <property type="match status" value="1"/>
</dbReference>
<evidence type="ECO:0000313" key="4">
    <source>
        <dbReference type="Proteomes" id="UP001209854"/>
    </source>
</evidence>
<protein>
    <submittedName>
        <fullName evidence="3">Asd/ArgC dimerization domain-containing protein</fullName>
    </submittedName>
</protein>
<sequence length="329" mass="35151">MNKLFDVVVYDAGSLNGETLLALLDERVFPVGSLYAIAENPEPDAAVSFQEQDVDVLKAEGFDFVDADLLILPAGCKASYELVSRATESGCLVIDGRPGSQAGPLMMPGINEDQLDSARENKIVVVPSSPAALMLPVLKPLEEALGIDSVSVTVCQSVSDLGNDGINELRKQTIELLNGKPVSGGRMAFNLLPQVGELDSNGVSSQEQCIINELVEGLGSEDVRINPTCVRVPVFFGDSLSIQLELDRQVDAAAVRELLSGVRGVELTTGDDHPTVETVAGNDSIVVGRIRHQTAFAGQLALWLVADPVRRTAINTIDMAEILLKDFLK</sequence>
<reference evidence="3 4" key="1">
    <citation type="submission" date="2022-10" db="EMBL/GenBank/DDBJ databases">
        <title>High-quality genome sequences of two octocoral-associated bacteria, Endozoicomonas euniceicola EF212 and Endozoicomonas gorgoniicola PS125.</title>
        <authorList>
            <person name="Chiou Y.-J."/>
            <person name="Chen Y.-H."/>
        </authorList>
    </citation>
    <scope>NUCLEOTIDE SEQUENCE [LARGE SCALE GENOMIC DNA]</scope>
    <source>
        <strain evidence="3 4">PS125</strain>
    </source>
</reference>
<evidence type="ECO:0000259" key="2">
    <source>
        <dbReference type="SMART" id="SM00859"/>
    </source>
</evidence>
<keyword evidence="4" id="KW-1185">Reference proteome</keyword>
<name>A0ABT3MS58_9GAMM</name>
<organism evidence="3 4">
    <name type="scientific">Endozoicomonas gorgoniicola</name>
    <dbReference type="NCBI Taxonomy" id="1234144"/>
    <lineage>
        <taxon>Bacteria</taxon>
        <taxon>Pseudomonadati</taxon>
        <taxon>Pseudomonadota</taxon>
        <taxon>Gammaproteobacteria</taxon>
        <taxon>Oceanospirillales</taxon>
        <taxon>Endozoicomonadaceae</taxon>
        <taxon>Endozoicomonas</taxon>
    </lineage>
</organism>
<comment type="similarity">
    <text evidence="1">Belongs to the aspartate-semialdehyde dehydrogenase family.</text>
</comment>
<dbReference type="RefSeq" id="WP_262567158.1">
    <property type="nucleotide sequence ID" value="NZ_JAPFCC010000001.1"/>
</dbReference>
<dbReference type="EMBL" id="JAPFCC010000001">
    <property type="protein sequence ID" value="MCW7552177.1"/>
    <property type="molecule type" value="Genomic_DNA"/>
</dbReference>
<dbReference type="PANTHER" id="PTHR46278">
    <property type="entry name" value="DEHYDROGENASE, PUTATIVE-RELATED"/>
    <property type="match status" value="1"/>
</dbReference>
<dbReference type="PANTHER" id="PTHR46278:SF2">
    <property type="entry name" value="ASPARTATE-SEMIALDEHYDE DEHYDROGENASE"/>
    <property type="match status" value="1"/>
</dbReference>
<gene>
    <name evidence="3" type="ORF">NX722_05850</name>
</gene>
<dbReference type="SUPFAM" id="SSF55347">
    <property type="entry name" value="Glyceraldehyde-3-phosphate dehydrogenase-like, C-terminal domain"/>
    <property type="match status" value="1"/>
</dbReference>
<evidence type="ECO:0000313" key="3">
    <source>
        <dbReference type="EMBL" id="MCW7552177.1"/>
    </source>
</evidence>
<dbReference type="Pfam" id="PF02774">
    <property type="entry name" value="Semialdhyde_dhC"/>
    <property type="match status" value="1"/>
</dbReference>